<dbReference type="Gene3D" id="3.30.310.170">
    <property type="entry name" value="Outer membrane protein assembly factor BamC"/>
    <property type="match status" value="1"/>
</dbReference>
<dbReference type="Pfam" id="PF06804">
    <property type="entry name" value="Lipoprotein_18"/>
    <property type="match status" value="1"/>
</dbReference>
<organism evidence="1">
    <name type="scientific">Arsenophonus endosymbiont of Trialeurodes vaporariorum</name>
    <dbReference type="NCBI Taxonomy" id="235567"/>
    <lineage>
        <taxon>Bacteria</taxon>
        <taxon>Pseudomonadati</taxon>
        <taxon>Pseudomonadota</taxon>
        <taxon>Gammaproteobacteria</taxon>
        <taxon>Enterobacterales</taxon>
        <taxon>Morganellaceae</taxon>
        <taxon>Arsenophonus</taxon>
    </lineage>
</organism>
<proteinExistence type="predicted"/>
<dbReference type="EMBL" id="UFQR01000001">
    <property type="protein sequence ID" value="SSW94750.1"/>
    <property type="molecule type" value="Genomic_DNA"/>
</dbReference>
<gene>
    <name evidence="1" type="primary">bamC_1</name>
    <name evidence="1" type="ORF">ARTV_0279</name>
</gene>
<dbReference type="InterPro" id="IPR042268">
    <property type="entry name" value="BamC_C"/>
</dbReference>
<dbReference type="PROSITE" id="PS51257">
    <property type="entry name" value="PROKAR_LIPOPROTEIN"/>
    <property type="match status" value="1"/>
</dbReference>
<reference evidence="1" key="1">
    <citation type="submission" date="2018-04" db="EMBL/GenBank/DDBJ databases">
        <authorList>
            <person name="Go L.Y."/>
            <person name="Mitchell J.A."/>
        </authorList>
    </citation>
    <scope>NUCLEOTIDE SEQUENCE</scope>
    <source>
        <strain evidence="1">ARTV</strain>
    </source>
</reference>
<dbReference type="Gene3D" id="3.30.530.50">
    <property type="match status" value="1"/>
</dbReference>
<dbReference type="AlphaFoldDB" id="A0A3B0LYA4"/>
<evidence type="ECO:0000313" key="1">
    <source>
        <dbReference type="EMBL" id="SSW94750.1"/>
    </source>
</evidence>
<dbReference type="InterPro" id="IPR010653">
    <property type="entry name" value="NlpB/DapX"/>
</dbReference>
<protein>
    <submittedName>
        <fullName evidence="1">Outer membrane protein assembly factor BamC</fullName>
    </submittedName>
</protein>
<name>A0A3B0LYA4_9GAMM</name>
<sequence>MATILQKSKAIKLAGLSLVIFLVACTSNQRYKRQVSGDESYLNTPPLKNLTIPQGISLPLQNGEYDIPPANQNGAVGKALDIRPPIQTLSLLSDTHTENSLTASRLFLTNKAENSALWSQINAILQQKMIKVRQKNDPDHSLITDWITWPRGDEDIAIQTRQKIQLNPQNNQIVITVTNEGIKQGEESITNQAEIQRYNILMLNELIDSINKLRSTATSSGAQGRYAIIDVQTGNDSSRLPQIIVRAPYDVIWDRLPSVLESIGMQVGDRSRSTGSITLTFNGMSDSD</sequence>
<accession>A0A3B0LYA4</accession>